<feature type="transmembrane region" description="Helical" evidence="8">
    <location>
        <begin position="210"/>
        <end position="226"/>
    </location>
</feature>
<evidence type="ECO:0000313" key="11">
    <source>
        <dbReference type="Proteomes" id="UP000178659"/>
    </source>
</evidence>
<feature type="transmembrane region" description="Helical" evidence="8">
    <location>
        <begin position="95"/>
        <end position="112"/>
    </location>
</feature>
<proteinExistence type="predicted"/>
<sequence length="545" mass="62206">MKAIFTHKLLIAIILLAALLRFYKLSALPALNADEAAIGYNAYSLIQTGKDEHGNSWPIHFQSFNDFKPGLYFYLVIPFVAILGLSEIAVRFPSALLGVATVLLVWLLVRELFPKNKWLPYVSALFLAVSPWNLHYSRGGWEANAATFFITLGVLGFVKGMTSSRWRLVWPIAFVASLYTYHAARVFIPLIFISLLLIYRESIFNNLKKYFAPVMLSFFLTVPLLLDLTGSAGMSRAAGVGLFADTGPFWRINEQRGEHEQLDSKIARVLHNKATNYSLAFLQNYTEHFWGEFLFLSGDEIQRNKVPETGQMYVHDLFFVVVGLILIARRPKGWGVLLLWLAISPLAAALTFQSPHALRAQIMTIPLVIISAYGALSILDTAKGSIKNKTLLFIIYFLLFTIATWSTARYLHEYYFHMAKTFDYSSQYGVKELVSYTINNQEKYPKIVVTDRYDQPYILFLFYLKYPPIVFQTDHTLTERDQFGFSTVRKFDKYEFRSIDPWSQTRQEYPGALIVGIEKEIPDGTNVLNTIYFPSGRTAFKMVGN</sequence>
<accession>A0A1G1VC69</accession>
<protein>
    <recommendedName>
        <fullName evidence="9">Glycosyltransferase RgtA/B/C/D-like domain-containing protein</fullName>
    </recommendedName>
</protein>
<keyword evidence="6 8" id="KW-1133">Transmembrane helix</keyword>
<feature type="transmembrane region" description="Helical" evidence="8">
    <location>
        <begin position="358"/>
        <end position="379"/>
    </location>
</feature>
<feature type="domain" description="Glycosyltransferase RgtA/B/C/D-like" evidence="9">
    <location>
        <begin position="69"/>
        <end position="225"/>
    </location>
</feature>
<feature type="transmembrane region" description="Helical" evidence="8">
    <location>
        <begin position="118"/>
        <end position="136"/>
    </location>
</feature>
<feature type="transmembrane region" description="Helical" evidence="8">
    <location>
        <begin position="143"/>
        <end position="162"/>
    </location>
</feature>
<evidence type="ECO:0000256" key="4">
    <source>
        <dbReference type="ARBA" id="ARBA00022679"/>
    </source>
</evidence>
<feature type="transmembrane region" description="Helical" evidence="8">
    <location>
        <begin position="391"/>
        <end position="411"/>
    </location>
</feature>
<dbReference type="PANTHER" id="PTHR33908:SF11">
    <property type="entry name" value="MEMBRANE PROTEIN"/>
    <property type="match status" value="1"/>
</dbReference>
<evidence type="ECO:0000256" key="5">
    <source>
        <dbReference type="ARBA" id="ARBA00022692"/>
    </source>
</evidence>
<keyword evidence="7 8" id="KW-0472">Membrane</keyword>
<dbReference type="Proteomes" id="UP000178659">
    <property type="component" value="Unassembled WGS sequence"/>
</dbReference>
<gene>
    <name evidence="10" type="ORF">A3A77_01695</name>
</gene>
<dbReference type="InterPro" id="IPR050297">
    <property type="entry name" value="LipidA_mod_glycosyltrf_83"/>
</dbReference>
<evidence type="ECO:0000313" key="10">
    <source>
        <dbReference type="EMBL" id="OGY13009.1"/>
    </source>
</evidence>
<dbReference type="Pfam" id="PF13231">
    <property type="entry name" value="PMT_2"/>
    <property type="match status" value="1"/>
</dbReference>
<dbReference type="GO" id="GO:0009103">
    <property type="term" value="P:lipopolysaccharide biosynthetic process"/>
    <property type="evidence" value="ECO:0007669"/>
    <property type="project" value="UniProtKB-ARBA"/>
</dbReference>
<evidence type="ECO:0000256" key="6">
    <source>
        <dbReference type="ARBA" id="ARBA00022989"/>
    </source>
</evidence>
<organism evidence="10 11">
    <name type="scientific">Candidatus Blackburnbacteria bacterium RIFCSPLOWO2_01_FULL_40_20</name>
    <dbReference type="NCBI Taxonomy" id="1797519"/>
    <lineage>
        <taxon>Bacteria</taxon>
        <taxon>Candidatus Blackburniibacteriota</taxon>
    </lineage>
</organism>
<dbReference type="InterPro" id="IPR038731">
    <property type="entry name" value="RgtA/B/C-like"/>
</dbReference>
<feature type="transmembrane region" description="Helical" evidence="8">
    <location>
        <begin position="71"/>
        <end position="90"/>
    </location>
</feature>
<keyword evidence="5 8" id="KW-0812">Transmembrane</keyword>
<evidence type="ECO:0000256" key="3">
    <source>
        <dbReference type="ARBA" id="ARBA00022676"/>
    </source>
</evidence>
<feature type="transmembrane region" description="Helical" evidence="8">
    <location>
        <begin position="312"/>
        <end position="328"/>
    </location>
</feature>
<dbReference type="GO" id="GO:0005886">
    <property type="term" value="C:plasma membrane"/>
    <property type="evidence" value="ECO:0007669"/>
    <property type="project" value="UniProtKB-SubCell"/>
</dbReference>
<comment type="subcellular location">
    <subcellularLocation>
        <location evidence="1">Cell membrane</location>
        <topology evidence="1">Multi-pass membrane protein</topology>
    </subcellularLocation>
</comment>
<keyword evidence="2" id="KW-1003">Cell membrane</keyword>
<keyword evidence="3" id="KW-0328">Glycosyltransferase</keyword>
<comment type="caution">
    <text evidence="10">The sequence shown here is derived from an EMBL/GenBank/DDBJ whole genome shotgun (WGS) entry which is preliminary data.</text>
</comment>
<dbReference type="EMBL" id="MHCC01000022">
    <property type="protein sequence ID" value="OGY13009.1"/>
    <property type="molecule type" value="Genomic_DNA"/>
</dbReference>
<name>A0A1G1VC69_9BACT</name>
<evidence type="ECO:0000256" key="7">
    <source>
        <dbReference type="ARBA" id="ARBA00023136"/>
    </source>
</evidence>
<dbReference type="PANTHER" id="PTHR33908">
    <property type="entry name" value="MANNOSYLTRANSFERASE YKCB-RELATED"/>
    <property type="match status" value="1"/>
</dbReference>
<feature type="transmembrane region" description="Helical" evidence="8">
    <location>
        <begin position="335"/>
        <end position="352"/>
    </location>
</feature>
<dbReference type="AlphaFoldDB" id="A0A1G1VC69"/>
<feature type="transmembrane region" description="Helical" evidence="8">
    <location>
        <begin position="168"/>
        <end position="198"/>
    </location>
</feature>
<keyword evidence="4" id="KW-0808">Transferase</keyword>
<evidence type="ECO:0000256" key="8">
    <source>
        <dbReference type="SAM" id="Phobius"/>
    </source>
</evidence>
<evidence type="ECO:0000259" key="9">
    <source>
        <dbReference type="Pfam" id="PF13231"/>
    </source>
</evidence>
<dbReference type="GO" id="GO:0016763">
    <property type="term" value="F:pentosyltransferase activity"/>
    <property type="evidence" value="ECO:0007669"/>
    <property type="project" value="TreeGrafter"/>
</dbReference>
<evidence type="ECO:0000256" key="1">
    <source>
        <dbReference type="ARBA" id="ARBA00004651"/>
    </source>
</evidence>
<reference evidence="10 11" key="1">
    <citation type="journal article" date="2016" name="Nat. Commun.">
        <title>Thousands of microbial genomes shed light on interconnected biogeochemical processes in an aquifer system.</title>
        <authorList>
            <person name="Anantharaman K."/>
            <person name="Brown C.T."/>
            <person name="Hug L.A."/>
            <person name="Sharon I."/>
            <person name="Castelle C.J."/>
            <person name="Probst A.J."/>
            <person name="Thomas B.C."/>
            <person name="Singh A."/>
            <person name="Wilkins M.J."/>
            <person name="Karaoz U."/>
            <person name="Brodie E.L."/>
            <person name="Williams K.H."/>
            <person name="Hubbard S.S."/>
            <person name="Banfield J.F."/>
        </authorList>
    </citation>
    <scope>NUCLEOTIDE SEQUENCE [LARGE SCALE GENOMIC DNA]</scope>
</reference>
<evidence type="ECO:0000256" key="2">
    <source>
        <dbReference type="ARBA" id="ARBA00022475"/>
    </source>
</evidence>